<comment type="caution">
    <text evidence="1">The sequence shown here is derived from an EMBL/GenBank/DDBJ whole genome shotgun (WGS) entry which is preliminary data.</text>
</comment>
<sequence>MIPGNGFWIFSELKVCPKIIQCGNSTFLSDEKNHSKSLKIVKEA</sequence>
<protein>
    <submittedName>
        <fullName evidence="1">Uncharacterized protein</fullName>
    </submittedName>
</protein>
<proteinExistence type="predicted"/>
<dbReference type="EMBL" id="AKWM02000065">
    <property type="protein sequence ID" value="EKR98871.1"/>
    <property type="molecule type" value="Genomic_DNA"/>
</dbReference>
<organism evidence="1 2">
    <name type="scientific">Leptospira mayottensis 200901122</name>
    <dbReference type="NCBI Taxonomy" id="1193010"/>
    <lineage>
        <taxon>Bacteria</taxon>
        <taxon>Pseudomonadati</taxon>
        <taxon>Spirochaetota</taxon>
        <taxon>Spirochaetia</taxon>
        <taxon>Leptospirales</taxon>
        <taxon>Leptospiraceae</taxon>
        <taxon>Leptospira</taxon>
    </lineage>
</organism>
<dbReference type="Proteomes" id="UP000001343">
    <property type="component" value="Unassembled WGS sequence"/>
</dbReference>
<evidence type="ECO:0000313" key="1">
    <source>
        <dbReference type="EMBL" id="EKR98871.1"/>
    </source>
</evidence>
<name>A0AA87MM49_9LEPT</name>
<gene>
    <name evidence="1" type="ORF">LEP1GSC125_2365</name>
</gene>
<reference evidence="1 2" key="1">
    <citation type="journal article" date="2014" name="Int. J. Syst. Evol. Microbiol.">
        <title>Leptospira mayottensis sp. nov., a pathogenic species of the genus Leptospira isolated from humans.</title>
        <authorList>
            <person name="Bourhy P."/>
            <person name="Collet L."/>
            <person name="Brisse S."/>
            <person name="Picardeau M."/>
        </authorList>
    </citation>
    <scope>NUCLEOTIDE SEQUENCE [LARGE SCALE GENOMIC DNA]</scope>
    <source>
        <strain evidence="1 2">200901122</strain>
    </source>
</reference>
<accession>A0AA87MM49</accession>
<dbReference type="AlphaFoldDB" id="A0AA87MM49"/>
<evidence type="ECO:0000313" key="2">
    <source>
        <dbReference type="Proteomes" id="UP000001343"/>
    </source>
</evidence>